<reference evidence="2 3" key="1">
    <citation type="submission" date="2020-06" db="EMBL/GenBank/DDBJ databases">
        <title>Methanofollis fontis sp. nov., a methanogen isolated from marine sediments near a cold seep at Four-Way Closure Ridge offshore southwestern Taiwan.</title>
        <authorList>
            <person name="Chen S.-C."/>
            <person name="Teng N.-H."/>
            <person name="Lin Y.-S."/>
            <person name="Lai M.-C."/>
            <person name="Chen H.-H."/>
            <person name="Wang C.-C."/>
        </authorList>
    </citation>
    <scope>NUCLEOTIDE SEQUENCE [LARGE SCALE GENOMIC DNA]</scope>
    <source>
        <strain evidence="2 3">DSM 2702</strain>
    </source>
</reference>
<dbReference type="Proteomes" id="UP000570823">
    <property type="component" value="Unassembled WGS sequence"/>
</dbReference>
<dbReference type="RefSeq" id="WP_176788694.1">
    <property type="nucleotide sequence ID" value="NZ_JABXWR010000001.1"/>
</dbReference>
<evidence type="ECO:0000313" key="3">
    <source>
        <dbReference type="Proteomes" id="UP000570823"/>
    </source>
</evidence>
<name>A0A7K4HQ74_9EURY</name>
<dbReference type="Pfam" id="PF01837">
    <property type="entry name" value="HcyBio"/>
    <property type="match status" value="1"/>
</dbReference>
<sequence>MKTVREIGERIRGGDAVVLTAADLKRRIREGERLTPGDVDVVTCGTCGVMSGTAAIFSLPVTEPGVFSRAESVRLNGVPAFPGPCPNERLGLVDLIVYGTAQAGPRYGGGHLFADLAAGKAIEVEVAAGGAAYARTVTIDECNAARLFTTRSAFKNYTAYVNREHSVVRTIFSTGGLLGPCREASVSGCGEINPIENDPALRFIRPGSRVLVNGAPGFVMGEGTRSSVERPNIMAFAEIREMDSRYCGGFVTSAGPECITAIATAIPVLDRAALDALSVLDEGIPLPVADINDRRPFALVDYGQIWQGTDRHVAYDIAACAFCEHCAAGAVCPTGAFVTGKGIDPGLCVSCGACASSCTGGAVEADLGGITVDGVRVPITLRQSDRNRAEALCADLRERILDQRFPIP</sequence>
<dbReference type="SUPFAM" id="SSF54862">
    <property type="entry name" value="4Fe-4S ferredoxins"/>
    <property type="match status" value="1"/>
</dbReference>
<feature type="domain" description="4Fe-4S ferredoxin-type" evidence="1">
    <location>
        <begin position="339"/>
        <end position="368"/>
    </location>
</feature>
<protein>
    <submittedName>
        <fullName evidence="2">Methanogenesis marker 16 metalloprotein</fullName>
    </submittedName>
</protein>
<dbReference type="InterPro" id="IPR017677">
    <property type="entry name" value="Methan_mark_16"/>
</dbReference>
<keyword evidence="3" id="KW-1185">Reference proteome</keyword>
<evidence type="ECO:0000259" key="1">
    <source>
        <dbReference type="PROSITE" id="PS51379"/>
    </source>
</evidence>
<dbReference type="NCBIfam" id="TIGR03287">
    <property type="entry name" value="methan_mark_16"/>
    <property type="match status" value="1"/>
</dbReference>
<evidence type="ECO:0000313" key="2">
    <source>
        <dbReference type="EMBL" id="NVO67060.1"/>
    </source>
</evidence>
<dbReference type="InterPro" id="IPR002708">
    <property type="entry name" value="HcyBio"/>
</dbReference>
<accession>A0A7K4HQ74</accession>
<dbReference type="OrthoDB" id="53379at2157"/>
<dbReference type="EMBL" id="JABXWR010000001">
    <property type="protein sequence ID" value="NVO67060.1"/>
    <property type="molecule type" value="Genomic_DNA"/>
</dbReference>
<dbReference type="InterPro" id="IPR017896">
    <property type="entry name" value="4Fe4S_Fe-S-bd"/>
</dbReference>
<gene>
    <name evidence="2" type="ORF">HWN36_07005</name>
</gene>
<dbReference type="PROSITE" id="PS51379">
    <property type="entry name" value="4FE4S_FER_2"/>
    <property type="match status" value="1"/>
</dbReference>
<organism evidence="2 3">
    <name type="scientific">Methanofollis tationis</name>
    <dbReference type="NCBI Taxonomy" id="81417"/>
    <lineage>
        <taxon>Archaea</taxon>
        <taxon>Methanobacteriati</taxon>
        <taxon>Methanobacteriota</taxon>
        <taxon>Stenosarchaea group</taxon>
        <taxon>Methanomicrobia</taxon>
        <taxon>Methanomicrobiales</taxon>
        <taxon>Methanomicrobiaceae</taxon>
        <taxon>Methanofollis</taxon>
    </lineage>
</organism>
<comment type="caution">
    <text evidence="2">The sequence shown here is derived from an EMBL/GenBank/DDBJ whole genome shotgun (WGS) entry which is preliminary data.</text>
</comment>
<proteinExistence type="predicted"/>
<dbReference type="AlphaFoldDB" id="A0A7K4HQ74"/>